<accession>M9LCM8</accession>
<dbReference type="EMBL" id="BALG01000289">
    <property type="protein sequence ID" value="GAC43922.1"/>
    <property type="molecule type" value="Genomic_DNA"/>
</dbReference>
<evidence type="ECO:0000313" key="1">
    <source>
        <dbReference type="EMBL" id="GAC43922.1"/>
    </source>
</evidence>
<dbReference type="AlphaFoldDB" id="M9LCM8"/>
<reference evidence="1 2" key="1">
    <citation type="submission" date="2012-10" db="EMBL/GenBank/DDBJ databases">
        <title>Draft Genome Sequence of Paenibacillus popilliae ATCC 14706T.</title>
        <authorList>
            <person name="Iiyama K."/>
            <person name="Mori K."/>
            <person name="Mon H."/>
            <person name="Chieda Y."/>
            <person name="Lee J.M."/>
            <person name="Kusakabe T."/>
            <person name="Tashiro K."/>
            <person name="Asano S."/>
            <person name="Yasunaga-Aoki C."/>
            <person name="Shimizu S."/>
        </authorList>
    </citation>
    <scope>NUCLEOTIDE SEQUENCE [LARGE SCALE GENOMIC DNA]</scope>
    <source>
        <strain evidence="1 2">ATCC 14706</strain>
    </source>
</reference>
<dbReference type="Proteomes" id="UP000029453">
    <property type="component" value="Unassembled WGS sequence"/>
</dbReference>
<protein>
    <submittedName>
        <fullName evidence="1">Uncharacterized protein</fullName>
    </submittedName>
</protein>
<name>M9LCM8_PAEPP</name>
<evidence type="ECO:0000313" key="2">
    <source>
        <dbReference type="Proteomes" id="UP000029453"/>
    </source>
</evidence>
<keyword evidence="2" id="KW-1185">Reference proteome</keyword>
<organism evidence="1 2">
    <name type="scientific">Paenibacillus popilliae ATCC 14706</name>
    <dbReference type="NCBI Taxonomy" id="1212764"/>
    <lineage>
        <taxon>Bacteria</taxon>
        <taxon>Bacillati</taxon>
        <taxon>Bacillota</taxon>
        <taxon>Bacilli</taxon>
        <taxon>Bacillales</taxon>
        <taxon>Paenibacillaceae</taxon>
        <taxon>Paenibacillus</taxon>
    </lineage>
</organism>
<gene>
    <name evidence="1" type="ORF">PPOP_3322</name>
</gene>
<comment type="caution">
    <text evidence="1">The sequence shown here is derived from an EMBL/GenBank/DDBJ whole genome shotgun (WGS) entry which is preliminary data.</text>
</comment>
<sequence>MKLNIGKVSGPSILDNIAIPKISPISLSLKLFILKYKPDKGNTTANEPK</sequence>
<proteinExistence type="predicted"/>